<protein>
    <recommendedName>
        <fullName evidence="2">hydroxymethylglutaryl-CoA reductase (NADPH)</fullName>
        <ecNumber evidence="2">1.1.1.34</ecNumber>
    </recommendedName>
</protein>
<dbReference type="GO" id="GO:0004420">
    <property type="term" value="F:hydroxymethylglutaryl-CoA reductase (NADPH) activity"/>
    <property type="evidence" value="ECO:0007669"/>
    <property type="project" value="UniProtKB-EC"/>
</dbReference>
<feature type="non-terminal residue" evidence="3">
    <location>
        <position position="100"/>
    </location>
</feature>
<accession>A0A315UX94</accession>
<comment type="pathway">
    <text evidence="1">Metabolic intermediate biosynthesis; (R)-mevalonate biosynthesis; (R)-mevalonate from acetyl-CoA: step 3/3.</text>
</comment>
<dbReference type="PANTHER" id="PTHR10572:SF24">
    <property type="entry name" value="3-HYDROXY-3-METHYLGLUTARYL-COENZYME A REDUCTASE"/>
    <property type="match status" value="1"/>
</dbReference>
<proteinExistence type="predicted"/>
<dbReference type="PANTHER" id="PTHR10572">
    <property type="entry name" value="3-HYDROXY-3-METHYLGLUTARYL-COENZYME A REDUCTASE"/>
    <property type="match status" value="1"/>
</dbReference>
<dbReference type="InterPro" id="IPR002202">
    <property type="entry name" value="HMG_CoA_Rdtase"/>
</dbReference>
<reference evidence="3 4" key="1">
    <citation type="journal article" date="2018" name="G3 (Bethesda)">
        <title>A High-Quality Reference Genome for the Invasive Mosquitofish Gambusia affinis Using a Chicago Library.</title>
        <authorList>
            <person name="Hoffberg S.L."/>
            <person name="Troendle N.J."/>
            <person name="Glenn T.C."/>
            <person name="Mahmud O."/>
            <person name="Louha S."/>
            <person name="Chalopin D."/>
            <person name="Bennetzen J.L."/>
            <person name="Mauricio R."/>
        </authorList>
    </citation>
    <scope>NUCLEOTIDE SEQUENCE [LARGE SCALE GENOMIC DNA]</scope>
    <source>
        <strain evidence="3">NE01/NJP1002.9</strain>
        <tissue evidence="3">Muscle</tissue>
    </source>
</reference>
<sequence length="100" mass="10082">VLKTTTEALIEVNISKNLVGSAMAGSIGGFNAHAANLVAAIYIACGQDPAQTVSSSNCITLMEPSGPTGKDLYISCTMPSIEVGTVGGGTNLPPQQACLK</sequence>
<feature type="non-terminal residue" evidence="3">
    <location>
        <position position="1"/>
    </location>
</feature>
<dbReference type="InterPro" id="IPR009029">
    <property type="entry name" value="HMG_CoA_Rdtase_sub-bd_dom_sf"/>
</dbReference>
<dbReference type="SUPFAM" id="SSF56542">
    <property type="entry name" value="Substrate-binding domain of HMG-CoA reductase"/>
    <property type="match status" value="1"/>
</dbReference>
<evidence type="ECO:0000256" key="1">
    <source>
        <dbReference type="ARBA" id="ARBA00005084"/>
    </source>
</evidence>
<dbReference type="InterPro" id="IPR023074">
    <property type="entry name" value="HMG_CoA_Rdtase_cat_sf"/>
</dbReference>
<organism evidence="3 4">
    <name type="scientific">Gambusia affinis</name>
    <name type="common">Western mosquitofish</name>
    <name type="synonym">Heterandria affinis</name>
    <dbReference type="NCBI Taxonomy" id="33528"/>
    <lineage>
        <taxon>Eukaryota</taxon>
        <taxon>Metazoa</taxon>
        <taxon>Chordata</taxon>
        <taxon>Craniata</taxon>
        <taxon>Vertebrata</taxon>
        <taxon>Euteleostomi</taxon>
        <taxon>Actinopterygii</taxon>
        <taxon>Neopterygii</taxon>
        <taxon>Teleostei</taxon>
        <taxon>Neoteleostei</taxon>
        <taxon>Acanthomorphata</taxon>
        <taxon>Ovalentaria</taxon>
        <taxon>Atherinomorphae</taxon>
        <taxon>Cyprinodontiformes</taxon>
        <taxon>Poeciliidae</taxon>
        <taxon>Poeciliinae</taxon>
        <taxon>Gambusia</taxon>
    </lineage>
</organism>
<dbReference type="Pfam" id="PF00368">
    <property type="entry name" value="HMG-CoA_red"/>
    <property type="match status" value="1"/>
</dbReference>
<dbReference type="EC" id="1.1.1.34" evidence="2"/>
<dbReference type="GO" id="GO:0016126">
    <property type="term" value="P:sterol biosynthetic process"/>
    <property type="evidence" value="ECO:0007669"/>
    <property type="project" value="TreeGrafter"/>
</dbReference>
<dbReference type="Proteomes" id="UP000250572">
    <property type="component" value="Unassembled WGS sequence"/>
</dbReference>
<evidence type="ECO:0000256" key="2">
    <source>
        <dbReference type="ARBA" id="ARBA00012999"/>
    </source>
</evidence>
<dbReference type="AlphaFoldDB" id="A0A315UX94"/>
<name>A0A315UX94_GAMAF</name>
<dbReference type="Gene3D" id="3.90.770.10">
    <property type="entry name" value="3-hydroxy-3-methylglutaryl-coenzyme A Reductase, Chain A, domain 2"/>
    <property type="match status" value="1"/>
</dbReference>
<dbReference type="EMBL" id="NHOQ01002533">
    <property type="protein sequence ID" value="PWA16031.1"/>
    <property type="molecule type" value="Genomic_DNA"/>
</dbReference>
<dbReference type="GO" id="GO:0008299">
    <property type="term" value="P:isoprenoid biosynthetic process"/>
    <property type="evidence" value="ECO:0007669"/>
    <property type="project" value="TreeGrafter"/>
</dbReference>
<dbReference type="GO" id="GO:0015936">
    <property type="term" value="P:coenzyme A metabolic process"/>
    <property type="evidence" value="ECO:0007669"/>
    <property type="project" value="InterPro"/>
</dbReference>
<dbReference type="InterPro" id="IPR023076">
    <property type="entry name" value="HMG_CoA_Rdtase_CS"/>
</dbReference>
<evidence type="ECO:0000313" key="3">
    <source>
        <dbReference type="EMBL" id="PWA16031.1"/>
    </source>
</evidence>
<dbReference type="PROSITE" id="PS00318">
    <property type="entry name" value="HMG_COA_REDUCTASE_2"/>
    <property type="match status" value="1"/>
</dbReference>
<dbReference type="PROSITE" id="PS50065">
    <property type="entry name" value="HMG_COA_REDUCTASE_4"/>
    <property type="match status" value="1"/>
</dbReference>
<dbReference type="GO" id="GO:0005778">
    <property type="term" value="C:peroxisomal membrane"/>
    <property type="evidence" value="ECO:0007669"/>
    <property type="project" value="TreeGrafter"/>
</dbReference>
<keyword evidence="4" id="KW-1185">Reference proteome</keyword>
<dbReference type="GO" id="GO:0005789">
    <property type="term" value="C:endoplasmic reticulum membrane"/>
    <property type="evidence" value="ECO:0007669"/>
    <property type="project" value="TreeGrafter"/>
</dbReference>
<evidence type="ECO:0000313" key="4">
    <source>
        <dbReference type="Proteomes" id="UP000250572"/>
    </source>
</evidence>
<comment type="caution">
    <text evidence="3">The sequence shown here is derived from an EMBL/GenBank/DDBJ whole genome shotgun (WGS) entry which is preliminary data.</text>
</comment>
<gene>
    <name evidence="3" type="ORF">CCH79_00019364</name>
</gene>